<evidence type="ECO:0000313" key="3">
    <source>
        <dbReference type="Proteomes" id="UP000002654"/>
    </source>
</evidence>
<dbReference type="KEGG" id="ttn:TTX_1260"/>
<keyword evidence="3" id="KW-1185">Reference proteome</keyword>
<evidence type="ECO:0000256" key="1">
    <source>
        <dbReference type="SAM" id="MobiDB-lite"/>
    </source>
</evidence>
<dbReference type="AlphaFoldDB" id="G4RK00"/>
<protein>
    <submittedName>
        <fullName evidence="2">Uncharacterized protein</fullName>
    </submittedName>
</protein>
<evidence type="ECO:0000313" key="2">
    <source>
        <dbReference type="EMBL" id="CCC81895.1"/>
    </source>
</evidence>
<dbReference type="HOGENOM" id="CLU_3021180_0_0_2"/>
<dbReference type="Proteomes" id="UP000002654">
    <property type="component" value="Chromosome"/>
</dbReference>
<proteinExistence type="predicted"/>
<organism evidence="2 3">
    <name type="scientific">Thermoproteus tenax (strain ATCC 35583 / DSM 2078 / JCM 9277 / NBRC 100435 / Kra 1)</name>
    <dbReference type="NCBI Taxonomy" id="768679"/>
    <lineage>
        <taxon>Archaea</taxon>
        <taxon>Thermoproteota</taxon>
        <taxon>Thermoprotei</taxon>
        <taxon>Thermoproteales</taxon>
        <taxon>Thermoproteaceae</taxon>
        <taxon>Thermoproteus</taxon>
    </lineage>
</organism>
<dbReference type="PaxDb" id="768679-TTX_1260"/>
<name>G4RK00_THETK</name>
<gene>
    <name evidence="2" type="ordered locus">TTX_1260</name>
</gene>
<sequence>MGLQNLKKRIERPKYKVNEAGEIELGISKRGLKAMGDLETNSSRTRLTGESQVED</sequence>
<dbReference type="PATRIC" id="fig|768679.9.peg.1272"/>
<dbReference type="EMBL" id="FN869859">
    <property type="protein sequence ID" value="CCC81895.1"/>
    <property type="molecule type" value="Genomic_DNA"/>
</dbReference>
<reference evidence="2 3" key="1">
    <citation type="journal article" date="2011" name="PLoS ONE">
        <title>The complete genome sequence of Thermoproteus tenax: a physiologically versatile member of the Crenarchaeota.</title>
        <authorList>
            <person name="Siebers B."/>
            <person name="Zaparty M."/>
            <person name="Raddatz G."/>
            <person name="Tjaden B."/>
            <person name="Albers S.V."/>
            <person name="Bell S.D."/>
            <person name="Blombach F."/>
            <person name="Kletzin A."/>
            <person name="Kyrpides N."/>
            <person name="Lanz C."/>
            <person name="Plagens A."/>
            <person name="Rampp M."/>
            <person name="Rosinus A."/>
            <person name="von Jan M."/>
            <person name="Makarova K.S."/>
            <person name="Klenk H.P."/>
            <person name="Schuster S.C."/>
            <person name="Hensel R."/>
        </authorList>
    </citation>
    <scope>NUCLEOTIDE SEQUENCE [LARGE SCALE GENOMIC DNA]</scope>
    <source>
        <strain evidence="3">ATCC 35583 / DSM 2078 / JCM 9277 / NBRC 100435 / Kra 1</strain>
    </source>
</reference>
<feature type="compositionally biased region" description="Polar residues" evidence="1">
    <location>
        <begin position="39"/>
        <end position="55"/>
    </location>
</feature>
<feature type="region of interest" description="Disordered" evidence="1">
    <location>
        <begin position="34"/>
        <end position="55"/>
    </location>
</feature>
<accession>G4RK00</accession>